<keyword evidence="1" id="KW-0645">Protease</keyword>
<evidence type="ECO:0000256" key="4">
    <source>
        <dbReference type="ARBA" id="ARBA00022833"/>
    </source>
</evidence>
<dbReference type="InterPro" id="IPR024079">
    <property type="entry name" value="MetalloPept_cat_dom_sf"/>
</dbReference>
<name>A0ABN2N2Y4_9MICO</name>
<comment type="caution">
    <text evidence="8">The sequence shown here is derived from an EMBL/GenBank/DDBJ whole genome shotgun (WGS) entry which is preliminary data.</text>
</comment>
<keyword evidence="6" id="KW-0472">Membrane</keyword>
<dbReference type="EMBL" id="BAAANL010000001">
    <property type="protein sequence ID" value="GAA1850325.1"/>
    <property type="molecule type" value="Genomic_DNA"/>
</dbReference>
<dbReference type="InterPro" id="IPR006026">
    <property type="entry name" value="Peptidase_Metallo"/>
</dbReference>
<feature type="region of interest" description="Disordered" evidence="5">
    <location>
        <begin position="137"/>
        <end position="161"/>
    </location>
</feature>
<feature type="transmembrane region" description="Helical" evidence="6">
    <location>
        <begin position="7"/>
        <end position="26"/>
    </location>
</feature>
<keyword evidence="9" id="KW-1185">Reference proteome</keyword>
<evidence type="ECO:0000313" key="9">
    <source>
        <dbReference type="Proteomes" id="UP001501094"/>
    </source>
</evidence>
<evidence type="ECO:0000313" key="8">
    <source>
        <dbReference type="EMBL" id="GAA1850325.1"/>
    </source>
</evidence>
<accession>A0ABN2N2Y4</accession>
<evidence type="ECO:0000256" key="3">
    <source>
        <dbReference type="ARBA" id="ARBA00022801"/>
    </source>
</evidence>
<organism evidence="8 9">
    <name type="scientific">Myceligenerans crystallogenes</name>
    <dbReference type="NCBI Taxonomy" id="316335"/>
    <lineage>
        <taxon>Bacteria</taxon>
        <taxon>Bacillati</taxon>
        <taxon>Actinomycetota</taxon>
        <taxon>Actinomycetes</taxon>
        <taxon>Micrococcales</taxon>
        <taxon>Promicromonosporaceae</taxon>
        <taxon>Myceligenerans</taxon>
    </lineage>
</organism>
<dbReference type="Pfam" id="PF00413">
    <property type="entry name" value="Peptidase_M10"/>
    <property type="match status" value="1"/>
</dbReference>
<keyword evidence="3" id="KW-0378">Hydrolase</keyword>
<keyword evidence="2" id="KW-0479">Metal-binding</keyword>
<evidence type="ECO:0000256" key="5">
    <source>
        <dbReference type="SAM" id="MobiDB-lite"/>
    </source>
</evidence>
<gene>
    <name evidence="8" type="ORF">GCM10009751_03330</name>
</gene>
<feature type="compositionally biased region" description="Basic and acidic residues" evidence="5">
    <location>
        <begin position="144"/>
        <end position="154"/>
    </location>
</feature>
<dbReference type="Proteomes" id="UP001501094">
    <property type="component" value="Unassembled WGS sequence"/>
</dbReference>
<evidence type="ECO:0000259" key="7">
    <source>
        <dbReference type="SMART" id="SM00235"/>
    </source>
</evidence>
<dbReference type="SUPFAM" id="SSF55486">
    <property type="entry name" value="Metalloproteases ('zincins'), catalytic domain"/>
    <property type="match status" value="1"/>
</dbReference>
<keyword evidence="6" id="KW-0812">Transmembrane</keyword>
<keyword evidence="4" id="KW-0862">Zinc</keyword>
<protein>
    <recommendedName>
        <fullName evidence="7">Peptidase metallopeptidase domain-containing protein</fullName>
    </recommendedName>
</protein>
<keyword evidence="6" id="KW-1133">Transmembrane helix</keyword>
<dbReference type="InterPro" id="IPR001818">
    <property type="entry name" value="Pept_M10_metallopeptidase"/>
</dbReference>
<evidence type="ECO:0000256" key="2">
    <source>
        <dbReference type="ARBA" id="ARBA00022723"/>
    </source>
</evidence>
<reference evidence="8 9" key="1">
    <citation type="journal article" date="2019" name="Int. J. Syst. Evol. Microbiol.">
        <title>The Global Catalogue of Microorganisms (GCM) 10K type strain sequencing project: providing services to taxonomists for standard genome sequencing and annotation.</title>
        <authorList>
            <consortium name="The Broad Institute Genomics Platform"/>
            <consortium name="The Broad Institute Genome Sequencing Center for Infectious Disease"/>
            <person name="Wu L."/>
            <person name="Ma J."/>
        </authorList>
    </citation>
    <scope>NUCLEOTIDE SEQUENCE [LARGE SCALE GENOMIC DNA]</scope>
    <source>
        <strain evidence="8 9">JCM 14326</strain>
    </source>
</reference>
<evidence type="ECO:0000256" key="1">
    <source>
        <dbReference type="ARBA" id="ARBA00022670"/>
    </source>
</evidence>
<dbReference type="RefSeq" id="WP_344098931.1">
    <property type="nucleotide sequence ID" value="NZ_BAAANL010000001.1"/>
</dbReference>
<dbReference type="Gene3D" id="3.40.390.10">
    <property type="entry name" value="Collagenase (Catalytic Domain)"/>
    <property type="match status" value="1"/>
</dbReference>
<proteinExistence type="predicted"/>
<evidence type="ECO:0000256" key="6">
    <source>
        <dbReference type="SAM" id="Phobius"/>
    </source>
</evidence>
<dbReference type="SMART" id="SM00235">
    <property type="entry name" value="ZnMc"/>
    <property type="match status" value="1"/>
</dbReference>
<feature type="domain" description="Peptidase metallopeptidase" evidence="7">
    <location>
        <begin position="98"/>
        <end position="277"/>
    </location>
</feature>
<sequence>MRQVARTFFTLTVFAVIAALVITIGLPQLRQVLELDEQATMEPFVLRPDAGAPGLRPRIDGVPIPPVPHDAAPDRIRPAVDPGPGTAYAFEHVADDGEPVRHDPCRPLHYVVRTQGMPAAALREIRDAVDRVEQATGLDFVEDGATKERPRQDRPPVQPERYGDRWAPLLISWARQDEMGALNGDTAGVGGATMVTLGGAPRLVTGAVTLNAGVLDNWLYLPRGREYIETVTVHELGHALGLEHVDDARQIMYPESSLDVHELGDGDRAGFARAGRGDCHTDT</sequence>